<evidence type="ECO:0000313" key="2">
    <source>
        <dbReference type="EMBL" id="MBA8795206.1"/>
    </source>
</evidence>
<accession>A0A7W3ITY6</accession>
<dbReference type="InterPro" id="IPR016040">
    <property type="entry name" value="NAD(P)-bd_dom"/>
</dbReference>
<dbReference type="EMBL" id="JACGWT010000004">
    <property type="protein sequence ID" value="MBA8795206.1"/>
    <property type="molecule type" value="Genomic_DNA"/>
</dbReference>
<sequence>MTVLVTGIGGRIGRLTADLLRARGVAVRATSSRPERLGDLGFPVVAADLRRPESLRPALEGVDGLLLYSAGGPAEALTPVLREAGASDGLRRVAVVSSLSVEAPEMDAMAEHFVAVERAVEASGVSWTSLRGGYFATNTLAWAHELRATGTVSLPFPDSYAEPVHEADLADLAVAALTGDEHAGRAYPVTGPESLTQAAMAGLIGEVTGRSVTVRPVDPEEWQANVARHAPAGVAESLVAMMRAADGRPGRTDRTVAAARLMPRPFRTWVSDHAEDFTG</sequence>
<dbReference type="InterPro" id="IPR036291">
    <property type="entry name" value="NAD(P)-bd_dom_sf"/>
</dbReference>
<feature type="domain" description="NAD(P)-binding" evidence="1">
    <location>
        <begin position="8"/>
        <end position="178"/>
    </location>
</feature>
<dbReference type="SUPFAM" id="SSF51735">
    <property type="entry name" value="NAD(P)-binding Rossmann-fold domains"/>
    <property type="match status" value="1"/>
</dbReference>
<dbReference type="Proteomes" id="UP000523079">
    <property type="component" value="Unassembled WGS sequence"/>
</dbReference>
<evidence type="ECO:0000313" key="3">
    <source>
        <dbReference type="Proteomes" id="UP000523079"/>
    </source>
</evidence>
<dbReference type="Pfam" id="PF13460">
    <property type="entry name" value="NAD_binding_10"/>
    <property type="match status" value="1"/>
</dbReference>
<dbReference type="AlphaFoldDB" id="A0A7W3ITY6"/>
<evidence type="ECO:0000259" key="1">
    <source>
        <dbReference type="Pfam" id="PF13460"/>
    </source>
</evidence>
<organism evidence="2 3">
    <name type="scientific">Microlunatus kandeliicorticis</name>
    <dbReference type="NCBI Taxonomy" id="1759536"/>
    <lineage>
        <taxon>Bacteria</taxon>
        <taxon>Bacillati</taxon>
        <taxon>Actinomycetota</taxon>
        <taxon>Actinomycetes</taxon>
        <taxon>Propionibacteriales</taxon>
        <taxon>Propionibacteriaceae</taxon>
        <taxon>Microlunatus</taxon>
    </lineage>
</organism>
<dbReference type="InterPro" id="IPR051604">
    <property type="entry name" value="Ergot_Alk_Oxidoreductase"/>
</dbReference>
<name>A0A7W3ITY6_9ACTN</name>
<dbReference type="PANTHER" id="PTHR43162">
    <property type="match status" value="1"/>
</dbReference>
<dbReference type="PANTHER" id="PTHR43162:SF1">
    <property type="entry name" value="PRESTALK A DIFFERENTIATION PROTEIN A"/>
    <property type="match status" value="1"/>
</dbReference>
<dbReference type="Gene3D" id="3.90.25.10">
    <property type="entry name" value="UDP-galactose 4-epimerase, domain 1"/>
    <property type="match status" value="1"/>
</dbReference>
<dbReference type="RefSeq" id="WP_182560791.1">
    <property type="nucleotide sequence ID" value="NZ_JACGWT010000004.1"/>
</dbReference>
<keyword evidence="3" id="KW-1185">Reference proteome</keyword>
<proteinExistence type="predicted"/>
<dbReference type="Gene3D" id="3.40.50.720">
    <property type="entry name" value="NAD(P)-binding Rossmann-like Domain"/>
    <property type="match status" value="1"/>
</dbReference>
<protein>
    <submittedName>
        <fullName evidence="2">Uncharacterized protein YbjT (DUF2867 family)</fullName>
    </submittedName>
</protein>
<comment type="caution">
    <text evidence="2">The sequence shown here is derived from an EMBL/GenBank/DDBJ whole genome shotgun (WGS) entry which is preliminary data.</text>
</comment>
<reference evidence="2 3" key="1">
    <citation type="submission" date="2020-07" db="EMBL/GenBank/DDBJ databases">
        <title>Sequencing the genomes of 1000 actinobacteria strains.</title>
        <authorList>
            <person name="Klenk H.-P."/>
        </authorList>
    </citation>
    <scope>NUCLEOTIDE SEQUENCE [LARGE SCALE GENOMIC DNA]</scope>
    <source>
        <strain evidence="2 3">DSM 100723</strain>
    </source>
</reference>
<gene>
    <name evidence="2" type="ORF">FHX74_002834</name>
</gene>